<evidence type="ECO:0000313" key="1">
    <source>
        <dbReference type="EMBL" id="APG94851.1"/>
    </source>
</evidence>
<dbReference type="Proteomes" id="UP000182306">
    <property type="component" value="Plasmid C"/>
</dbReference>
<dbReference type="AlphaFoldDB" id="A0A1L3LXS6"/>
<proteinExistence type="predicted"/>
<gene>
    <name evidence="1" type="ORF">SAMCFNEI73_pC1140</name>
</gene>
<geneLocation type="plasmid" evidence="1 2">
    <name>C</name>
</geneLocation>
<name>A0A1L3LXS6_9HYPH</name>
<keyword evidence="1" id="KW-0614">Plasmid</keyword>
<reference evidence="1 2" key="1">
    <citation type="submission" date="2015-10" db="EMBL/GenBank/DDBJ databases">
        <title>Genomic differences between typical nodule nitrogen-fixing rhizobial strains and those coming from bean seeds.</title>
        <authorList>
            <person name="Peralta H."/>
            <person name="Aguilar-Vera A."/>
            <person name="Diaz R."/>
            <person name="Mora Y."/>
            <person name="Martinez-Batallar G."/>
            <person name="Salazar E."/>
            <person name="Vargas-Lagunas C."/>
            <person name="Encarnacion S."/>
            <person name="Girard L."/>
            <person name="Mora J."/>
        </authorList>
    </citation>
    <scope>NUCLEOTIDE SEQUENCE [LARGE SCALE GENOMIC DNA]</scope>
    <source>
        <strain evidence="1 2">CFNEI 73</strain>
        <plasmid evidence="1 2">C</plasmid>
    </source>
</reference>
<protein>
    <submittedName>
        <fullName evidence="1">Uncharacterized protein</fullName>
    </submittedName>
</protein>
<sequence length="39" mass="4285">MRPSGPLFAANRARFIATVWCNIAPVVNMKNGAEIFALH</sequence>
<dbReference type="KEGG" id="same:SAMCFNEI73_pC1140"/>
<organism evidence="1 2">
    <name type="scientific">Sinorhizobium americanum</name>
    <dbReference type="NCBI Taxonomy" id="194963"/>
    <lineage>
        <taxon>Bacteria</taxon>
        <taxon>Pseudomonadati</taxon>
        <taxon>Pseudomonadota</taxon>
        <taxon>Alphaproteobacteria</taxon>
        <taxon>Hyphomicrobiales</taxon>
        <taxon>Rhizobiaceae</taxon>
        <taxon>Sinorhizobium/Ensifer group</taxon>
        <taxon>Sinorhizobium</taxon>
    </lineage>
</organism>
<dbReference type="EMBL" id="CP013110">
    <property type="protein sequence ID" value="APG94851.1"/>
    <property type="molecule type" value="Genomic_DNA"/>
</dbReference>
<keyword evidence="2" id="KW-1185">Reference proteome</keyword>
<accession>A0A1L3LXS6</accession>
<evidence type="ECO:0000313" key="2">
    <source>
        <dbReference type="Proteomes" id="UP000182306"/>
    </source>
</evidence>